<accession>A0A2X3CFD0</accession>
<evidence type="ECO:0000313" key="2">
    <source>
        <dbReference type="EMBL" id="SQC15622.1"/>
    </source>
</evidence>
<dbReference type="EMBL" id="UAWN01000012">
    <property type="protein sequence ID" value="SQC15622.1"/>
    <property type="molecule type" value="Genomic_DNA"/>
</dbReference>
<keyword evidence="1" id="KW-0472">Membrane</keyword>
<reference evidence="2 3" key="1">
    <citation type="submission" date="2018-06" db="EMBL/GenBank/DDBJ databases">
        <authorList>
            <consortium name="Pathogen Informatics"/>
            <person name="Doyle S."/>
        </authorList>
    </citation>
    <scope>NUCLEOTIDE SEQUENCE [LARGE SCALE GENOMIC DNA]</scope>
    <source>
        <strain evidence="2 3">NCTC9128</strain>
    </source>
</reference>
<protein>
    <submittedName>
        <fullName evidence="2">Uncharacterized protein</fullName>
    </submittedName>
</protein>
<dbReference type="Proteomes" id="UP000251088">
    <property type="component" value="Unassembled WGS sequence"/>
</dbReference>
<evidence type="ECO:0000313" key="3">
    <source>
        <dbReference type="Proteomes" id="UP000251088"/>
    </source>
</evidence>
<feature type="transmembrane region" description="Helical" evidence="1">
    <location>
        <begin position="20"/>
        <end position="38"/>
    </location>
</feature>
<gene>
    <name evidence="2" type="ORF">NCTC9128_03711</name>
</gene>
<keyword evidence="1" id="KW-1133">Transmembrane helix</keyword>
<evidence type="ECO:0000256" key="1">
    <source>
        <dbReference type="SAM" id="Phobius"/>
    </source>
</evidence>
<sequence>MLAFGEMAMPKPLSGCGKIMALSCIVLVVLNVASIGSVRNHCRYPA</sequence>
<proteinExistence type="predicted"/>
<organism evidence="2 3">
    <name type="scientific">Klebsiella pneumoniae</name>
    <dbReference type="NCBI Taxonomy" id="573"/>
    <lineage>
        <taxon>Bacteria</taxon>
        <taxon>Pseudomonadati</taxon>
        <taxon>Pseudomonadota</taxon>
        <taxon>Gammaproteobacteria</taxon>
        <taxon>Enterobacterales</taxon>
        <taxon>Enterobacteriaceae</taxon>
        <taxon>Klebsiella/Raoultella group</taxon>
        <taxon>Klebsiella</taxon>
        <taxon>Klebsiella pneumoniae complex</taxon>
    </lineage>
</organism>
<name>A0A2X3CFD0_KLEPN</name>
<dbReference type="AlphaFoldDB" id="A0A2X3CFD0"/>
<keyword evidence="1" id="KW-0812">Transmembrane</keyword>